<name>A0A543IGJ8_9ACTN</name>
<reference evidence="2 3" key="1">
    <citation type="submission" date="2019-06" db="EMBL/GenBank/DDBJ databases">
        <title>Sequencing the genomes of 1000 actinobacteria strains.</title>
        <authorList>
            <person name="Klenk H.-P."/>
        </authorList>
    </citation>
    <scope>NUCLEOTIDE SEQUENCE [LARGE SCALE GENOMIC DNA]</scope>
    <source>
        <strain evidence="2 3">DSM 45043</strain>
    </source>
</reference>
<sequence length="71" mass="7401">MRVRCRPACGCGTVPAHDPAARAPSRRSTRSTDLLPAGGAAHRIDRDGCGEQSEEPAAGRFRRTASAGRAA</sequence>
<evidence type="ECO:0000313" key="2">
    <source>
        <dbReference type="EMBL" id="TQM69713.1"/>
    </source>
</evidence>
<gene>
    <name evidence="2" type="ORF">FHX41_3420</name>
</gene>
<organism evidence="2 3">
    <name type="scientific">Actinomadura hallensis</name>
    <dbReference type="NCBI Taxonomy" id="337895"/>
    <lineage>
        <taxon>Bacteria</taxon>
        <taxon>Bacillati</taxon>
        <taxon>Actinomycetota</taxon>
        <taxon>Actinomycetes</taxon>
        <taxon>Streptosporangiales</taxon>
        <taxon>Thermomonosporaceae</taxon>
        <taxon>Actinomadura</taxon>
    </lineage>
</organism>
<evidence type="ECO:0000256" key="1">
    <source>
        <dbReference type="SAM" id="MobiDB-lite"/>
    </source>
</evidence>
<feature type="region of interest" description="Disordered" evidence="1">
    <location>
        <begin position="16"/>
        <end position="71"/>
    </location>
</feature>
<keyword evidence="3" id="KW-1185">Reference proteome</keyword>
<dbReference type="AlphaFoldDB" id="A0A543IGJ8"/>
<dbReference type="EMBL" id="VFPO01000001">
    <property type="protein sequence ID" value="TQM69713.1"/>
    <property type="molecule type" value="Genomic_DNA"/>
</dbReference>
<protein>
    <submittedName>
        <fullName evidence="2">Uncharacterized protein</fullName>
    </submittedName>
</protein>
<dbReference type="Proteomes" id="UP000316706">
    <property type="component" value="Unassembled WGS sequence"/>
</dbReference>
<accession>A0A543IGJ8</accession>
<comment type="caution">
    <text evidence="2">The sequence shown here is derived from an EMBL/GenBank/DDBJ whole genome shotgun (WGS) entry which is preliminary data.</text>
</comment>
<proteinExistence type="predicted"/>
<evidence type="ECO:0000313" key="3">
    <source>
        <dbReference type="Proteomes" id="UP000316706"/>
    </source>
</evidence>